<name>A0A6C0CVE9_9ZZZZ</name>
<evidence type="ECO:0008006" key="3">
    <source>
        <dbReference type="Google" id="ProtNLM"/>
    </source>
</evidence>
<dbReference type="AlphaFoldDB" id="A0A6C0CVE9"/>
<feature type="region of interest" description="Disordered" evidence="1">
    <location>
        <begin position="1"/>
        <end position="55"/>
    </location>
</feature>
<feature type="compositionally biased region" description="Polar residues" evidence="1">
    <location>
        <begin position="1"/>
        <end position="10"/>
    </location>
</feature>
<organism evidence="2">
    <name type="scientific">viral metagenome</name>
    <dbReference type="NCBI Taxonomy" id="1070528"/>
    <lineage>
        <taxon>unclassified sequences</taxon>
        <taxon>metagenomes</taxon>
        <taxon>organismal metagenomes</taxon>
    </lineage>
</organism>
<accession>A0A6C0CVE9</accession>
<proteinExistence type="predicted"/>
<protein>
    <recommendedName>
        <fullName evidence="3">C2H2-type domain-containing protein</fullName>
    </recommendedName>
</protein>
<evidence type="ECO:0000256" key="1">
    <source>
        <dbReference type="SAM" id="MobiDB-lite"/>
    </source>
</evidence>
<evidence type="ECO:0000313" key="2">
    <source>
        <dbReference type="EMBL" id="QHT08816.1"/>
    </source>
</evidence>
<dbReference type="EMBL" id="MN739501">
    <property type="protein sequence ID" value="QHT08816.1"/>
    <property type="molecule type" value="Genomic_DNA"/>
</dbReference>
<feature type="compositionally biased region" description="Basic residues" evidence="1">
    <location>
        <begin position="38"/>
        <end position="49"/>
    </location>
</feature>
<sequence length="343" mass="38933">MLTNAYQNARNGPKKGASTSSKDHSDKLSQSNVEKNKEKKGHKKGHKKGPSTYSNEIVATFSKPNVDMNVVSSECPKKGINNSPPLFKCVCGNFYNHKQSLSRHKRNCSIAQDKTQLINIQNNDSSSINDKDMLTTLVSTMSKFNVDNQETLVKVLKEIIPSIGVNNSVNTNSHNNINNNFNIQMFLNEKCKNAMNLTDFIETLPITSATYDNTIENGLTKTITNMFVDGLNSMDILERPIHCTDPSRKTIYIKDNDVWEKDNNLFTIENSITRVATKQRTMINKWQDANEGWKTDEDLQTKLTSLVFNSMTLIEQDDKEKNKIIRAISKNTHLTQEIKDEYK</sequence>
<reference evidence="2" key="1">
    <citation type="journal article" date="2020" name="Nature">
        <title>Giant virus diversity and host interactions through global metagenomics.</title>
        <authorList>
            <person name="Schulz F."/>
            <person name="Roux S."/>
            <person name="Paez-Espino D."/>
            <person name="Jungbluth S."/>
            <person name="Walsh D.A."/>
            <person name="Denef V.J."/>
            <person name="McMahon K.D."/>
            <person name="Konstantinidis K.T."/>
            <person name="Eloe-Fadrosh E.A."/>
            <person name="Kyrpides N.C."/>
            <person name="Woyke T."/>
        </authorList>
    </citation>
    <scope>NUCLEOTIDE SEQUENCE</scope>
    <source>
        <strain evidence="2">GVMAG-M-3300023109-53</strain>
    </source>
</reference>